<gene>
    <name evidence="2" type="ORF">TSYNT_580</name>
</gene>
<evidence type="ECO:0000313" key="2">
    <source>
        <dbReference type="EMBL" id="GAQ24254.1"/>
    </source>
</evidence>
<protein>
    <submittedName>
        <fullName evidence="2">Helix-turn-helix domain-containing protein</fullName>
    </submittedName>
</protein>
<accession>A0A0U9HC28</accession>
<reference evidence="2" key="1">
    <citation type="journal article" date="2016" name="Genome Announc.">
        <title>Draft Genome Sequence of the Syntrophic Lactate-Degrading Bacterium Tepidanaerobacter syntrophicus JLT.</title>
        <authorList>
            <person name="Matsuura N."/>
            <person name="Ohashi A."/>
            <person name="Tourlousse D.M."/>
            <person name="Sekiguchi Y."/>
        </authorList>
    </citation>
    <scope>NUCLEOTIDE SEQUENCE [LARGE SCALE GENOMIC DNA]</scope>
    <source>
        <strain evidence="2">JL</strain>
    </source>
</reference>
<dbReference type="EMBL" id="DF976999">
    <property type="protein sequence ID" value="GAQ24254.1"/>
    <property type="molecule type" value="Genomic_DNA"/>
</dbReference>
<proteinExistence type="predicted"/>
<evidence type="ECO:0000313" key="3">
    <source>
        <dbReference type="Proteomes" id="UP000062160"/>
    </source>
</evidence>
<dbReference type="OrthoDB" id="1684751at2"/>
<organism evidence="2">
    <name type="scientific">Tepidanaerobacter syntrophicus</name>
    <dbReference type="NCBI Taxonomy" id="224999"/>
    <lineage>
        <taxon>Bacteria</taxon>
        <taxon>Bacillati</taxon>
        <taxon>Bacillota</taxon>
        <taxon>Clostridia</taxon>
        <taxon>Thermosediminibacterales</taxon>
        <taxon>Tepidanaerobacteraceae</taxon>
        <taxon>Tepidanaerobacter</taxon>
    </lineage>
</organism>
<sequence>MLDEYPTVLTVADVQRILRIGRCAAYEIVNTPGFPAKRIGRSIRIPREGFEKWLNDCWVEKEKPELKLVKNRKEMTS</sequence>
<dbReference type="AlphaFoldDB" id="A0A0U9HC28"/>
<feature type="domain" description="Helix-turn-helix" evidence="1">
    <location>
        <begin position="8"/>
        <end position="56"/>
    </location>
</feature>
<evidence type="ECO:0000259" key="1">
    <source>
        <dbReference type="Pfam" id="PF12728"/>
    </source>
</evidence>
<dbReference type="STRING" id="224999.GCA_001485475_00236"/>
<dbReference type="Proteomes" id="UP000062160">
    <property type="component" value="Unassembled WGS sequence"/>
</dbReference>
<keyword evidence="3" id="KW-1185">Reference proteome</keyword>
<dbReference type="InterPro" id="IPR041657">
    <property type="entry name" value="HTH_17"/>
</dbReference>
<name>A0A0U9HC28_9FIRM</name>
<dbReference type="Pfam" id="PF12728">
    <property type="entry name" value="HTH_17"/>
    <property type="match status" value="1"/>
</dbReference>